<proteinExistence type="predicted"/>
<evidence type="ECO:0008006" key="5">
    <source>
        <dbReference type="Google" id="ProtNLM"/>
    </source>
</evidence>
<comment type="caution">
    <text evidence="3">The sequence shown here is derived from an EMBL/GenBank/DDBJ whole genome shotgun (WGS) entry which is preliminary data.</text>
</comment>
<feature type="compositionally biased region" description="Low complexity" evidence="2">
    <location>
        <begin position="1"/>
        <end position="28"/>
    </location>
</feature>
<sequence>MASPPSDTTSTASSSSPPATLNPTPSLTGPAPKKKRVRRQQVELRYLRELTGKLEHRLEQLKKRRVTSNSLTSPADSAQSYQIGINGAVNYSGASLWEGIADRQFKERKRAEKQNQELKMALITQSNKARSMQERMHKALSDEQQQQELAVLQLPSKSIRSWEEDEEGVFAELLTLIVRLHLELQQRQVEDPRSILKFATWGISPGIPCVRTNSDESLVLERHGFSLLPFGMKTTVTAFWRIFSETLVKKDFDINETVYTDDEDIVARSFTCSAPHHVEMRGKQTCRKYADSDGGSTIVFAGRSSPVNVEQTPCREVEVYKSGWIKVRQVQSDDPDQQSSTVVEMHAEMMPQFRNGSKGQEMRAREVINWMNKSHQAVNEWFTQALSDVLVEEDWKTFHEAEGTVLALSK</sequence>
<protein>
    <recommendedName>
        <fullName evidence="5">M96 mating-specific protein family</fullName>
    </recommendedName>
</protein>
<dbReference type="PANTHER" id="PTHR35796:SF3">
    <property type="entry name" value="BHLH DOMAIN-CONTAINING PROTEIN"/>
    <property type="match status" value="1"/>
</dbReference>
<organism evidence="3 4">
    <name type="scientific">Phytophthora boehmeriae</name>
    <dbReference type="NCBI Taxonomy" id="109152"/>
    <lineage>
        <taxon>Eukaryota</taxon>
        <taxon>Sar</taxon>
        <taxon>Stramenopiles</taxon>
        <taxon>Oomycota</taxon>
        <taxon>Peronosporomycetes</taxon>
        <taxon>Peronosporales</taxon>
        <taxon>Peronosporaceae</taxon>
        <taxon>Phytophthora</taxon>
    </lineage>
</organism>
<dbReference type="OrthoDB" id="94853at2759"/>
<name>A0A8T1WPD1_9STRA</name>
<keyword evidence="1" id="KW-0175">Coiled coil</keyword>
<dbReference type="EMBL" id="JAGDFL010000189">
    <property type="protein sequence ID" value="KAG7395767.1"/>
    <property type="molecule type" value="Genomic_DNA"/>
</dbReference>
<reference evidence="3" key="1">
    <citation type="submission" date="2021-02" db="EMBL/GenBank/DDBJ databases">
        <authorList>
            <person name="Palmer J.M."/>
        </authorList>
    </citation>
    <scope>NUCLEOTIDE SEQUENCE</scope>
    <source>
        <strain evidence="3">SCRP23</strain>
    </source>
</reference>
<gene>
    <name evidence="3" type="ORF">PHYBOEH_003202</name>
</gene>
<evidence type="ECO:0000256" key="2">
    <source>
        <dbReference type="SAM" id="MobiDB-lite"/>
    </source>
</evidence>
<dbReference type="Proteomes" id="UP000693981">
    <property type="component" value="Unassembled WGS sequence"/>
</dbReference>
<evidence type="ECO:0000313" key="3">
    <source>
        <dbReference type="EMBL" id="KAG7395767.1"/>
    </source>
</evidence>
<dbReference type="PANTHER" id="PTHR35796">
    <property type="entry name" value="HYPOTHETICAL CYTOSOLIC PROTEIN"/>
    <property type="match status" value="1"/>
</dbReference>
<accession>A0A8T1WPD1</accession>
<feature type="coiled-coil region" evidence="1">
    <location>
        <begin position="101"/>
        <end position="128"/>
    </location>
</feature>
<dbReference type="AlphaFoldDB" id="A0A8T1WPD1"/>
<keyword evidence="4" id="KW-1185">Reference proteome</keyword>
<evidence type="ECO:0000256" key="1">
    <source>
        <dbReference type="SAM" id="Coils"/>
    </source>
</evidence>
<evidence type="ECO:0000313" key="4">
    <source>
        <dbReference type="Proteomes" id="UP000693981"/>
    </source>
</evidence>
<feature type="region of interest" description="Disordered" evidence="2">
    <location>
        <begin position="1"/>
        <end position="39"/>
    </location>
</feature>